<gene>
    <name evidence="1" type="ORF">KTC_27520</name>
</gene>
<organism evidence="1">
    <name type="scientific">Thermosporothrix sp. COM3</name>
    <dbReference type="NCBI Taxonomy" id="2490863"/>
    <lineage>
        <taxon>Bacteria</taxon>
        <taxon>Bacillati</taxon>
        <taxon>Chloroflexota</taxon>
        <taxon>Ktedonobacteria</taxon>
        <taxon>Ktedonobacterales</taxon>
        <taxon>Thermosporotrichaceae</taxon>
        <taxon>Thermosporothrix</taxon>
    </lineage>
</organism>
<dbReference type="EMBL" id="AP019376">
    <property type="protein sequence ID" value="BBH88001.1"/>
    <property type="molecule type" value="Genomic_DNA"/>
</dbReference>
<name>A0A455SL20_9CHLR</name>
<sequence length="56" mass="6209">MARNEYATRVEKGDSLFILEVPRGCLFSNQVVPLFISGVLTGTVSQREMPEGNFFG</sequence>
<reference evidence="1" key="1">
    <citation type="submission" date="2018-12" db="EMBL/GenBank/DDBJ databases">
        <title>Novel natural products biosynthetic potential of the class Ktedonobacteria.</title>
        <authorList>
            <person name="Zheng Y."/>
            <person name="Saitou A."/>
            <person name="Wang C.M."/>
            <person name="Toyoda A."/>
            <person name="Minakuchi Y."/>
            <person name="Sekiguchi Y."/>
            <person name="Ueda K."/>
            <person name="Takano H."/>
            <person name="Sakai Y."/>
            <person name="Yokota A."/>
            <person name="Yabe S."/>
        </authorList>
    </citation>
    <scope>NUCLEOTIDE SEQUENCE</scope>
    <source>
        <strain evidence="1">COM3</strain>
    </source>
</reference>
<dbReference type="AlphaFoldDB" id="A0A455SL20"/>
<proteinExistence type="predicted"/>
<evidence type="ECO:0000313" key="1">
    <source>
        <dbReference type="EMBL" id="BBH88001.1"/>
    </source>
</evidence>
<accession>A0A455SL20</accession>
<protein>
    <submittedName>
        <fullName evidence="1">Uncharacterized protein</fullName>
    </submittedName>
</protein>